<sequence>MDQSKINRRGFLGTMGAAATGLALATNATAQTRGRMLRRQPLDQARTY</sequence>
<dbReference type="EMBL" id="QPJM01000011">
    <property type="protein sequence ID" value="RCW81200.1"/>
    <property type="molecule type" value="Genomic_DNA"/>
</dbReference>
<evidence type="ECO:0000313" key="1">
    <source>
        <dbReference type="EMBL" id="RCW81200.1"/>
    </source>
</evidence>
<dbReference type="InterPro" id="IPR019546">
    <property type="entry name" value="TAT_signal_bac_arc"/>
</dbReference>
<proteinExistence type="predicted"/>
<keyword evidence="2" id="KW-1185">Reference proteome</keyword>
<name>A0A368YLV0_9HYPH</name>
<reference evidence="1 2" key="1">
    <citation type="submission" date="2018-07" db="EMBL/GenBank/DDBJ databases">
        <title>Genomic Encyclopedia of Type Strains, Phase III (KMG-III): the genomes of soil and plant-associated and newly described type strains.</title>
        <authorList>
            <person name="Whitman W."/>
        </authorList>
    </citation>
    <scope>NUCLEOTIDE SEQUENCE [LARGE SCALE GENOMIC DNA]</scope>
    <source>
        <strain evidence="1 2">31-25a</strain>
    </source>
</reference>
<organism evidence="1 2">
    <name type="scientific">Phyllobacterium bourgognense</name>
    <dbReference type="NCBI Taxonomy" id="314236"/>
    <lineage>
        <taxon>Bacteria</taxon>
        <taxon>Pseudomonadati</taxon>
        <taxon>Pseudomonadota</taxon>
        <taxon>Alphaproteobacteria</taxon>
        <taxon>Hyphomicrobiales</taxon>
        <taxon>Phyllobacteriaceae</taxon>
        <taxon>Phyllobacterium</taxon>
    </lineage>
</organism>
<dbReference type="NCBIfam" id="TIGR01409">
    <property type="entry name" value="TAT_signal_seq"/>
    <property type="match status" value="1"/>
</dbReference>
<protein>
    <submittedName>
        <fullName evidence="1">Secreted protein</fullName>
    </submittedName>
</protein>
<comment type="caution">
    <text evidence="1">The sequence shown here is derived from an EMBL/GenBank/DDBJ whole genome shotgun (WGS) entry which is preliminary data.</text>
</comment>
<dbReference type="AlphaFoldDB" id="A0A368YLV0"/>
<dbReference type="Proteomes" id="UP000253324">
    <property type="component" value="Unassembled WGS sequence"/>
</dbReference>
<dbReference type="InterPro" id="IPR006311">
    <property type="entry name" value="TAT_signal"/>
</dbReference>
<dbReference type="PROSITE" id="PS51318">
    <property type="entry name" value="TAT"/>
    <property type="match status" value="1"/>
</dbReference>
<gene>
    <name evidence="1" type="ORF">C7476_11162</name>
</gene>
<evidence type="ECO:0000313" key="2">
    <source>
        <dbReference type="Proteomes" id="UP000253324"/>
    </source>
</evidence>
<accession>A0A368YLV0</accession>